<reference evidence="1 2" key="1">
    <citation type="journal article" date="2010" name="Appl. Environ. Microbiol.">
        <title>The genome sequence of Psychrobacter arcticus 273-4, a psychroactive Siberian permafrost bacterium, reveals mechanisms for adaptation to low-temperature growth.</title>
        <authorList>
            <person name="Ayala-del-Rio H.L."/>
            <person name="Chain P.S."/>
            <person name="Grzymski J.J."/>
            <person name="Ponder M.A."/>
            <person name="Ivanova N."/>
            <person name="Bergholz P.W."/>
            <person name="Di Bartolo G."/>
            <person name="Hauser L."/>
            <person name="Land M."/>
            <person name="Bakermans C."/>
            <person name="Rodrigues D."/>
            <person name="Klappenbach J."/>
            <person name="Zarka D."/>
            <person name="Larimer F."/>
            <person name="Richardson P."/>
            <person name="Murray A."/>
            <person name="Thomashow M."/>
            <person name="Tiedje J.M."/>
        </authorList>
    </citation>
    <scope>NUCLEOTIDE SEQUENCE [LARGE SCALE GENOMIC DNA]</scope>
    <source>
        <strain evidence="2">DSM 17307 / VKM B-2377 / 273-4</strain>
    </source>
</reference>
<dbReference type="EMBL" id="CP000082">
    <property type="protein sequence ID" value="AAZ19534.1"/>
    <property type="molecule type" value="Genomic_DNA"/>
</dbReference>
<dbReference type="Proteomes" id="UP000000546">
    <property type="component" value="Chromosome"/>
</dbReference>
<sequence>MSRSSKYSLSDLSEYKGPKGFMFVTTGQKTEKVAQNIGKDKFDKASDNYLELGCEDLDFKAISLDVLQSLTEVDRNAHLESQKVIVFLIENEASFDALFAIHDEIASIQALTCAIVPSTIDEISGFKTEPKNILKSKINTLSLIPTFSVPFMTSQAKNDFLNDMHSESYNFYYSFVDSVITTVCTVYRQDDSMIGYDFNDWKQVFSSNRLLNILPNMYASDKNKNNFKSDYLEGLSKVGIHPTDIKDIICVMSASSSLSLEQTLKVTETIGDSYAIFCTTTMKLTQDSAIFEDSSMTSVNVIVSRQFKGR</sequence>
<gene>
    <name evidence="1" type="ordered locus">Psyc_1686</name>
</gene>
<evidence type="ECO:0000313" key="2">
    <source>
        <dbReference type="Proteomes" id="UP000000546"/>
    </source>
</evidence>
<name>Q4FR24_PSYA2</name>
<proteinExistence type="predicted"/>
<dbReference type="HOGENOM" id="CLU_896795_0_0_6"/>
<dbReference type="STRING" id="259536.Psyc_1686"/>
<dbReference type="AlphaFoldDB" id="Q4FR24"/>
<evidence type="ECO:0000313" key="1">
    <source>
        <dbReference type="EMBL" id="AAZ19534.1"/>
    </source>
</evidence>
<dbReference type="RefSeq" id="WP_011280950.1">
    <property type="nucleotide sequence ID" value="NC_007204.1"/>
</dbReference>
<dbReference type="OrthoDB" id="6660124at2"/>
<dbReference type="KEGG" id="par:Psyc_1686"/>
<keyword evidence="2" id="KW-1185">Reference proteome</keyword>
<protein>
    <submittedName>
        <fullName evidence="1">Uncharacterized protein</fullName>
    </submittedName>
</protein>
<accession>Q4FR24</accession>
<organism evidence="1 2">
    <name type="scientific">Psychrobacter arcticus (strain DSM 17307 / VKM B-2377 / 273-4)</name>
    <dbReference type="NCBI Taxonomy" id="259536"/>
    <lineage>
        <taxon>Bacteria</taxon>
        <taxon>Pseudomonadati</taxon>
        <taxon>Pseudomonadota</taxon>
        <taxon>Gammaproteobacteria</taxon>
        <taxon>Moraxellales</taxon>
        <taxon>Moraxellaceae</taxon>
        <taxon>Psychrobacter</taxon>
    </lineage>
</organism>